<reference evidence="1 2" key="1">
    <citation type="submission" date="2021-02" db="EMBL/GenBank/DDBJ databases">
        <title>De Novo genome assembly of isolated myxobacteria.</title>
        <authorList>
            <person name="Stevens D.C."/>
        </authorList>
    </citation>
    <scope>NUCLEOTIDE SEQUENCE [LARGE SCALE GENOMIC DNA]</scope>
    <source>
        <strain evidence="1 2">SCHIC003</strain>
    </source>
</reference>
<evidence type="ECO:0000313" key="2">
    <source>
        <dbReference type="Proteomes" id="UP000663090"/>
    </source>
</evidence>
<dbReference type="Proteomes" id="UP000663090">
    <property type="component" value="Chromosome"/>
</dbReference>
<proteinExistence type="predicted"/>
<protein>
    <submittedName>
        <fullName evidence="1">Uncharacterized protein</fullName>
    </submittedName>
</protein>
<keyword evidence="2" id="KW-1185">Reference proteome</keyword>
<dbReference type="EMBL" id="CP071091">
    <property type="protein sequence ID" value="QSQ14053.1"/>
    <property type="molecule type" value="Genomic_DNA"/>
</dbReference>
<accession>A0ABX7N6H5</accession>
<sequence length="83" mass="9130">MNLKRLVNSTVVIPTGFPEELARVREVVAISTLTALASVKGRVPVWPTLKRHERLEPGIGIMVHFQAQTSSKAGWKRRRGGAA</sequence>
<dbReference type="RefSeq" id="WP_206715847.1">
    <property type="nucleotide sequence ID" value="NZ_CP071091.1"/>
</dbReference>
<gene>
    <name evidence="1" type="ORF">JY572_38025</name>
</gene>
<organism evidence="1 2">
    <name type="scientific">Myxococcus landrumensis</name>
    <dbReference type="NCBI Taxonomy" id="2813577"/>
    <lineage>
        <taxon>Bacteria</taxon>
        <taxon>Pseudomonadati</taxon>
        <taxon>Myxococcota</taxon>
        <taxon>Myxococcia</taxon>
        <taxon>Myxococcales</taxon>
        <taxon>Cystobacterineae</taxon>
        <taxon>Myxococcaceae</taxon>
        <taxon>Myxococcus</taxon>
    </lineage>
</organism>
<evidence type="ECO:0000313" key="1">
    <source>
        <dbReference type="EMBL" id="QSQ14053.1"/>
    </source>
</evidence>
<name>A0ABX7N6H5_9BACT</name>